<sequence length="81" mass="9070">MAVARFNDNVGQLVGFCLESKIPDRAEAIKTREALRGPAKTFLGHPDNADARQQMKDAAETFNKLHKEWSQWYASQAPQPA</sequence>
<gene>
    <name evidence="1" type="ORF">ACH4F9_41640</name>
</gene>
<accession>A0ABW7R2L8</accession>
<protein>
    <submittedName>
        <fullName evidence="1">Uncharacterized protein</fullName>
    </submittedName>
</protein>
<comment type="caution">
    <text evidence="1">The sequence shown here is derived from an EMBL/GenBank/DDBJ whole genome shotgun (WGS) entry which is preliminary data.</text>
</comment>
<dbReference type="RefSeq" id="WP_397718454.1">
    <property type="nucleotide sequence ID" value="NZ_JBIRGN010000012.1"/>
</dbReference>
<proteinExistence type="predicted"/>
<evidence type="ECO:0000313" key="1">
    <source>
        <dbReference type="EMBL" id="MFH8551502.1"/>
    </source>
</evidence>
<keyword evidence="2" id="KW-1185">Reference proteome</keyword>
<evidence type="ECO:0000313" key="2">
    <source>
        <dbReference type="Proteomes" id="UP001610818"/>
    </source>
</evidence>
<dbReference type="Proteomes" id="UP001610818">
    <property type="component" value="Unassembled WGS sequence"/>
</dbReference>
<organism evidence="1 2">
    <name type="scientific">Streptomyces longisporoflavus</name>
    <dbReference type="NCBI Taxonomy" id="28044"/>
    <lineage>
        <taxon>Bacteria</taxon>
        <taxon>Bacillati</taxon>
        <taxon>Actinomycetota</taxon>
        <taxon>Actinomycetes</taxon>
        <taxon>Kitasatosporales</taxon>
        <taxon>Streptomycetaceae</taxon>
        <taxon>Streptomyces</taxon>
    </lineage>
</organism>
<name>A0ABW7R2L8_9ACTN</name>
<dbReference type="EMBL" id="JBIRGQ010000012">
    <property type="protein sequence ID" value="MFH8551502.1"/>
    <property type="molecule type" value="Genomic_DNA"/>
</dbReference>
<reference evidence="1 2" key="1">
    <citation type="submission" date="2024-10" db="EMBL/GenBank/DDBJ databases">
        <title>The Natural Products Discovery Center: Release of the First 8490 Sequenced Strains for Exploring Actinobacteria Biosynthetic Diversity.</title>
        <authorList>
            <person name="Kalkreuter E."/>
            <person name="Kautsar S.A."/>
            <person name="Yang D."/>
            <person name="Bader C.D."/>
            <person name="Teijaro C.N."/>
            <person name="Fluegel L."/>
            <person name="Davis C.M."/>
            <person name="Simpson J.R."/>
            <person name="Lauterbach L."/>
            <person name="Steele A.D."/>
            <person name="Gui C."/>
            <person name="Meng S."/>
            <person name="Li G."/>
            <person name="Viehrig K."/>
            <person name="Ye F."/>
            <person name="Su P."/>
            <person name="Kiefer A.F."/>
            <person name="Nichols A."/>
            <person name="Cepeda A.J."/>
            <person name="Yan W."/>
            <person name="Fan B."/>
            <person name="Jiang Y."/>
            <person name="Adhikari A."/>
            <person name="Zheng C.-J."/>
            <person name="Schuster L."/>
            <person name="Cowan T.M."/>
            <person name="Smanski M.J."/>
            <person name="Chevrette M.G."/>
            <person name="De Carvalho L.P.S."/>
            <person name="Shen B."/>
        </authorList>
    </citation>
    <scope>NUCLEOTIDE SEQUENCE [LARGE SCALE GENOMIC DNA]</scope>
    <source>
        <strain evidence="1 2">NPDC017990</strain>
    </source>
</reference>